<proteinExistence type="predicted"/>
<sequence>MKTLLDHRKRLKNNTRAYEIDIERCYGTVIKHLKDAGYKRITLKRAESAVKKFVDFIFEAQDRKPFFHIDSASTLPYCWNSPSRNGWGVDYIKYEWGHLKSRNQNGDAAYCAQNLCLQSARCNQHIQSSMNVEELKEYGGKLEQVISKNLDERASLFSSDKWQELLTELEPWK</sequence>
<dbReference type="RefSeq" id="WP_081324927.1">
    <property type="nucleotide sequence ID" value="NZ_AIDR02000018.1"/>
</dbReference>
<gene>
    <name evidence="1" type="ORF">QYQ95_07740</name>
</gene>
<reference evidence="1 2" key="1">
    <citation type="journal article" date="2024" name="Elife">
        <title>Polysaccharide breakdown products drive degradation-dispersal cycles of foraging bacteria through changes in metabolism and motility.</title>
        <authorList>
            <person name="Stubbusch A.K."/>
            <person name="Keegstra J.M."/>
            <person name="Schwartzman J."/>
            <person name="Pontrelli S."/>
            <person name="Clerc E.E."/>
            <person name="Stocker R."/>
            <person name="Magnabosco C."/>
            <person name="Schubert O.T."/>
            <person name="Ackermann M."/>
            <person name="D'Souza G.G."/>
        </authorList>
    </citation>
    <scope>NUCLEOTIDE SEQUENCE [LARGE SCALE GENOMIC DNA]</scope>
    <source>
        <strain evidence="1 2">ZF270</strain>
    </source>
</reference>
<name>A0AAN0LIX4_9VIBR</name>
<dbReference type="AlphaFoldDB" id="A0AAN0LIX4"/>
<organism evidence="1 2">
    <name type="scientific">Vibrio cyclitrophicus ZF270</name>
    <dbReference type="NCBI Taxonomy" id="1136176"/>
    <lineage>
        <taxon>Bacteria</taxon>
        <taxon>Pseudomonadati</taxon>
        <taxon>Pseudomonadota</taxon>
        <taxon>Gammaproteobacteria</taxon>
        <taxon>Vibrionales</taxon>
        <taxon>Vibrionaceae</taxon>
        <taxon>Vibrio</taxon>
    </lineage>
</organism>
<keyword evidence="2" id="KW-1185">Reference proteome</keyword>
<evidence type="ECO:0000313" key="2">
    <source>
        <dbReference type="Proteomes" id="UP001441914"/>
    </source>
</evidence>
<dbReference type="Proteomes" id="UP001441914">
    <property type="component" value="Chromosome 1"/>
</dbReference>
<dbReference type="EMBL" id="CP135176">
    <property type="protein sequence ID" value="WZS84400.1"/>
    <property type="molecule type" value="Genomic_DNA"/>
</dbReference>
<accession>A0AAN0LIX4</accession>
<evidence type="ECO:0000313" key="1">
    <source>
        <dbReference type="EMBL" id="WZS84400.1"/>
    </source>
</evidence>
<protein>
    <submittedName>
        <fullName evidence="1">Uncharacterized protein</fullName>
    </submittedName>
</protein>